<evidence type="ECO:0000256" key="2">
    <source>
        <dbReference type="ARBA" id="ARBA00023125"/>
    </source>
</evidence>
<feature type="domain" description="HTH araC/xylS-type" evidence="4">
    <location>
        <begin position="187"/>
        <end position="285"/>
    </location>
</feature>
<dbReference type="SMART" id="SM00342">
    <property type="entry name" value="HTH_ARAC"/>
    <property type="match status" value="1"/>
</dbReference>
<dbReference type="SUPFAM" id="SSF46689">
    <property type="entry name" value="Homeodomain-like"/>
    <property type="match status" value="2"/>
</dbReference>
<dbReference type="InterPro" id="IPR014710">
    <property type="entry name" value="RmlC-like_jellyroll"/>
</dbReference>
<dbReference type="PANTHER" id="PTHR46796:SF7">
    <property type="entry name" value="ARAC FAMILY TRANSCRIPTIONAL REGULATOR"/>
    <property type="match status" value="1"/>
</dbReference>
<sequence>MIGSIRTGQVYARRIEEAGSWGWRYDEFTGSGFHVVLRGQGWLLTEDAPPRALRAGDVVLITSGARHGLSSRPCALYDLPPEPTGALPPLSGHADFEFLCGAYRLPHGKVHDYLTTLPSLIVASSETGGRQAVTLAEMLLTDLSAPRPGAEATRSALADLLLMHVLRQWLQENGSADGPYTDDPVVARALRHIHGAPHRNWTVAELSTAAEMSRTAFTRHFTRVLGKPPRDYLAGVRLSRAARLLRESDAPLATVARELGYSSEFAFGAAFRRAYGISPGRFRNTSRTEHHVSAT</sequence>
<dbReference type="InterPro" id="IPR009057">
    <property type="entry name" value="Homeodomain-like_sf"/>
</dbReference>
<proteinExistence type="predicted"/>
<dbReference type="PANTHER" id="PTHR46796">
    <property type="entry name" value="HTH-TYPE TRANSCRIPTIONAL ACTIVATOR RHAS-RELATED"/>
    <property type="match status" value="1"/>
</dbReference>
<organism evidence="5 6">
    <name type="scientific">Streptomyces dioscori</name>
    <dbReference type="NCBI Taxonomy" id="2109333"/>
    <lineage>
        <taxon>Bacteria</taxon>
        <taxon>Bacillati</taxon>
        <taxon>Actinomycetota</taxon>
        <taxon>Actinomycetes</taxon>
        <taxon>Kitasatosporales</taxon>
        <taxon>Streptomycetaceae</taxon>
        <taxon>Streptomyces</taxon>
        <taxon>Streptomyces aurantiacus group</taxon>
    </lineage>
</organism>
<evidence type="ECO:0000259" key="4">
    <source>
        <dbReference type="PROSITE" id="PS01124"/>
    </source>
</evidence>
<dbReference type="InterPro" id="IPR018062">
    <property type="entry name" value="HTH_AraC-typ_CS"/>
</dbReference>
<dbReference type="PROSITE" id="PS00041">
    <property type="entry name" value="HTH_ARAC_FAMILY_1"/>
    <property type="match status" value="1"/>
</dbReference>
<dbReference type="InterPro" id="IPR032783">
    <property type="entry name" value="AraC_lig"/>
</dbReference>
<dbReference type="Gene3D" id="2.60.120.10">
    <property type="entry name" value="Jelly Rolls"/>
    <property type="match status" value="1"/>
</dbReference>
<keyword evidence="3" id="KW-0804">Transcription</keyword>
<dbReference type="AlphaFoldDB" id="A0A2P8QGE6"/>
<evidence type="ECO:0000313" key="6">
    <source>
        <dbReference type="Proteomes" id="UP000240429"/>
    </source>
</evidence>
<dbReference type="InterPro" id="IPR011051">
    <property type="entry name" value="RmlC_Cupin_sf"/>
</dbReference>
<keyword evidence="2" id="KW-0238">DNA-binding</keyword>
<gene>
    <name evidence="5" type="ORF">C6Y14_00115</name>
</gene>
<dbReference type="PROSITE" id="PS01124">
    <property type="entry name" value="HTH_ARAC_FAMILY_2"/>
    <property type="match status" value="1"/>
</dbReference>
<name>A0A2P8QGE6_9ACTN</name>
<accession>A0A2P8QGE6</accession>
<dbReference type="Proteomes" id="UP000240429">
    <property type="component" value="Unassembled WGS sequence"/>
</dbReference>
<dbReference type="InterPro" id="IPR020449">
    <property type="entry name" value="Tscrpt_reg_AraC-type_HTH"/>
</dbReference>
<dbReference type="Pfam" id="PF12852">
    <property type="entry name" value="Cupin_6"/>
    <property type="match status" value="1"/>
</dbReference>
<dbReference type="PRINTS" id="PR00032">
    <property type="entry name" value="HTHARAC"/>
</dbReference>
<dbReference type="SUPFAM" id="SSF51182">
    <property type="entry name" value="RmlC-like cupins"/>
    <property type="match status" value="1"/>
</dbReference>
<dbReference type="InterPro" id="IPR018060">
    <property type="entry name" value="HTH_AraC"/>
</dbReference>
<dbReference type="InterPro" id="IPR050204">
    <property type="entry name" value="AraC_XylS_family_regulators"/>
</dbReference>
<evidence type="ECO:0000256" key="3">
    <source>
        <dbReference type="ARBA" id="ARBA00023163"/>
    </source>
</evidence>
<dbReference type="EMBL" id="PYBJ01000001">
    <property type="protein sequence ID" value="PSM45332.1"/>
    <property type="molecule type" value="Genomic_DNA"/>
</dbReference>
<dbReference type="Pfam" id="PF12833">
    <property type="entry name" value="HTH_18"/>
    <property type="match status" value="1"/>
</dbReference>
<keyword evidence="1" id="KW-0805">Transcription regulation</keyword>
<comment type="caution">
    <text evidence="5">The sequence shown here is derived from an EMBL/GenBank/DDBJ whole genome shotgun (WGS) entry which is preliminary data.</text>
</comment>
<evidence type="ECO:0000313" key="5">
    <source>
        <dbReference type="EMBL" id="PSM45332.1"/>
    </source>
</evidence>
<dbReference type="Gene3D" id="1.10.10.60">
    <property type="entry name" value="Homeodomain-like"/>
    <property type="match status" value="2"/>
</dbReference>
<evidence type="ECO:0000256" key="1">
    <source>
        <dbReference type="ARBA" id="ARBA00023015"/>
    </source>
</evidence>
<dbReference type="GO" id="GO:0003700">
    <property type="term" value="F:DNA-binding transcription factor activity"/>
    <property type="evidence" value="ECO:0007669"/>
    <property type="project" value="InterPro"/>
</dbReference>
<protein>
    <submittedName>
        <fullName evidence="5">AraC family transcriptional regulator</fullName>
    </submittedName>
</protein>
<reference evidence="5 6" key="1">
    <citation type="submission" date="2018-03" db="EMBL/GenBank/DDBJ databases">
        <title>Streptomyces dioscori sp. nov., a novel endophytic actinobacterium isolated from bulbil of Dioscorea bulbifera L.</title>
        <authorList>
            <person name="Zhikuan W."/>
        </authorList>
    </citation>
    <scope>NUCLEOTIDE SEQUENCE [LARGE SCALE GENOMIC DNA]</scope>
    <source>
        <strain evidence="5 6">A217</strain>
    </source>
</reference>
<keyword evidence="6" id="KW-1185">Reference proteome</keyword>
<dbReference type="GO" id="GO:0043565">
    <property type="term" value="F:sequence-specific DNA binding"/>
    <property type="evidence" value="ECO:0007669"/>
    <property type="project" value="InterPro"/>
</dbReference>
<dbReference type="OrthoDB" id="241790at2"/>